<protein>
    <recommendedName>
        <fullName evidence="4 12">Phosphoribosylamine--glycine ligase</fullName>
        <ecNumber evidence="4 12">6.3.4.13</ecNumber>
    </recommendedName>
    <alternativeName>
        <fullName evidence="12">GARS</fullName>
    </alternativeName>
    <alternativeName>
        <fullName evidence="10 12">Glycinamide ribonucleotide synthetase</fullName>
    </alternativeName>
    <alternativeName>
        <fullName evidence="11 12">Phosphoribosylglycinamide synthetase</fullName>
    </alternativeName>
</protein>
<evidence type="ECO:0000256" key="5">
    <source>
        <dbReference type="ARBA" id="ARBA00022598"/>
    </source>
</evidence>
<dbReference type="GO" id="GO:0005524">
    <property type="term" value="F:ATP binding"/>
    <property type="evidence" value="ECO:0007669"/>
    <property type="project" value="UniProtKB-UniRule"/>
</dbReference>
<dbReference type="EMBL" id="VBOT01000146">
    <property type="protein sequence ID" value="TMQ48314.1"/>
    <property type="molecule type" value="Genomic_DNA"/>
</dbReference>
<dbReference type="Gene3D" id="3.40.50.20">
    <property type="match status" value="1"/>
</dbReference>
<comment type="similarity">
    <text evidence="9 12">Belongs to the GARS family.</text>
</comment>
<comment type="cofactor">
    <cofactor evidence="1">
        <name>Mn(2+)</name>
        <dbReference type="ChEBI" id="CHEBI:29035"/>
    </cofactor>
</comment>
<evidence type="ECO:0000256" key="4">
    <source>
        <dbReference type="ARBA" id="ARBA00013255"/>
    </source>
</evidence>
<dbReference type="SUPFAM" id="SSF51246">
    <property type="entry name" value="Rudiment single hybrid motif"/>
    <property type="match status" value="1"/>
</dbReference>
<evidence type="ECO:0000256" key="7">
    <source>
        <dbReference type="ARBA" id="ARBA00022755"/>
    </source>
</evidence>
<dbReference type="InterPro" id="IPR020561">
    <property type="entry name" value="PRibGlycinamid_synth_ATP-grasp"/>
</dbReference>
<dbReference type="InterPro" id="IPR013815">
    <property type="entry name" value="ATP_grasp_subdomain_1"/>
</dbReference>
<dbReference type="AlphaFoldDB" id="A0A538SAA5"/>
<keyword evidence="8 13" id="KW-0067">ATP-binding</keyword>
<feature type="domain" description="ATP-grasp" evidence="14">
    <location>
        <begin position="109"/>
        <end position="315"/>
    </location>
</feature>
<dbReference type="InterPro" id="IPR020559">
    <property type="entry name" value="PRibGlycinamide_synth_CS"/>
</dbReference>
<dbReference type="SMART" id="SM01210">
    <property type="entry name" value="GARS_C"/>
    <property type="match status" value="1"/>
</dbReference>
<dbReference type="InterPro" id="IPR011761">
    <property type="entry name" value="ATP-grasp"/>
</dbReference>
<dbReference type="GO" id="GO:0009113">
    <property type="term" value="P:purine nucleobase biosynthetic process"/>
    <property type="evidence" value="ECO:0007669"/>
    <property type="project" value="InterPro"/>
</dbReference>
<comment type="pathway">
    <text evidence="3 12">Purine metabolism; IMP biosynthesis via de novo pathway; N(1)-(5-phospho-D-ribosyl)glycinamide from 5-phospho-alpha-D-ribose 1-diphosphate: step 2/2.</text>
</comment>
<dbReference type="SMART" id="SM01209">
    <property type="entry name" value="GARS_A"/>
    <property type="match status" value="1"/>
</dbReference>
<evidence type="ECO:0000313" key="16">
    <source>
        <dbReference type="Proteomes" id="UP000320184"/>
    </source>
</evidence>
<name>A0A538SAA5_UNCEI</name>
<dbReference type="Pfam" id="PF02844">
    <property type="entry name" value="GARS_N"/>
    <property type="match status" value="1"/>
</dbReference>
<dbReference type="PANTHER" id="PTHR43472:SF1">
    <property type="entry name" value="PHOSPHORIBOSYLAMINE--GLYCINE LIGASE, CHLOROPLASTIC"/>
    <property type="match status" value="1"/>
</dbReference>
<dbReference type="PANTHER" id="PTHR43472">
    <property type="entry name" value="PHOSPHORIBOSYLAMINE--GLYCINE LIGASE"/>
    <property type="match status" value="1"/>
</dbReference>
<dbReference type="PROSITE" id="PS00184">
    <property type="entry name" value="GARS"/>
    <property type="match status" value="1"/>
</dbReference>
<proteinExistence type="inferred from homology"/>
<dbReference type="GO" id="GO:0006189">
    <property type="term" value="P:'de novo' IMP biosynthetic process"/>
    <property type="evidence" value="ECO:0007669"/>
    <property type="project" value="UniProtKB-UniRule"/>
</dbReference>
<dbReference type="SUPFAM" id="SSF56059">
    <property type="entry name" value="Glutathione synthetase ATP-binding domain-like"/>
    <property type="match status" value="1"/>
</dbReference>
<keyword evidence="7 12" id="KW-0658">Purine biosynthesis</keyword>
<keyword evidence="5 12" id="KW-0436">Ligase</keyword>
<dbReference type="SUPFAM" id="SSF52440">
    <property type="entry name" value="PreATP-grasp domain"/>
    <property type="match status" value="1"/>
</dbReference>
<evidence type="ECO:0000256" key="2">
    <source>
        <dbReference type="ARBA" id="ARBA00001946"/>
    </source>
</evidence>
<dbReference type="Proteomes" id="UP000320184">
    <property type="component" value="Unassembled WGS sequence"/>
</dbReference>
<dbReference type="Pfam" id="PF02843">
    <property type="entry name" value="GARS_C"/>
    <property type="match status" value="1"/>
</dbReference>
<dbReference type="InterPro" id="IPR020560">
    <property type="entry name" value="PRibGlycinamide_synth_C-dom"/>
</dbReference>
<sequence>MASRRILVVGSGGREHALAWRLARDPDAEVLVAPGNPGVEGTLRCLPIAESDSPSLIAACQAEGVDLVVVGPEAPLAAGLADALQRAGVKAFGPSAEASRLEASKWFAKQLMREAGVPTARAEAFDALDAARAALRRAAPPYVVKADGIAAGKGVRVTSDRDAAEDFLASCLERGSFGPGGRRVLIEEFLEGEEASVMAVTDGERFVLLPAARDYKRAREGDAGPNTGGMGAFAPLESVTPRHEDEIARRVVAPVLEAMARRGTPYRGLLYCGIMLGPEGPLVVEFNCRFGDPETQAVVPLLEGSFADLLDGAASGSLDRSSIRRGEGAAVSVAVVDRGYPERVEGGGRIEGVDRLAAEPGVLLFHAAAAPDEGLWRVRGGRALHVAAVGPDREAARHRVYRALERLGGEGWRFRSDIAAARERARAALGAS</sequence>
<evidence type="ECO:0000256" key="13">
    <source>
        <dbReference type="PROSITE-ProRule" id="PRU00409"/>
    </source>
</evidence>
<gene>
    <name evidence="12 15" type="primary">purD</name>
    <name evidence="15" type="ORF">E6K73_12250</name>
</gene>
<dbReference type="Gene3D" id="3.30.470.20">
    <property type="entry name" value="ATP-grasp fold, B domain"/>
    <property type="match status" value="1"/>
</dbReference>
<evidence type="ECO:0000256" key="9">
    <source>
        <dbReference type="ARBA" id="ARBA00038345"/>
    </source>
</evidence>
<accession>A0A538SAA5</accession>
<comment type="cofactor">
    <cofactor evidence="2">
        <name>Mg(2+)</name>
        <dbReference type="ChEBI" id="CHEBI:18420"/>
    </cofactor>
</comment>
<evidence type="ECO:0000256" key="6">
    <source>
        <dbReference type="ARBA" id="ARBA00022741"/>
    </source>
</evidence>
<dbReference type="InterPro" id="IPR016185">
    <property type="entry name" value="PreATP-grasp_dom_sf"/>
</dbReference>
<dbReference type="InterPro" id="IPR011054">
    <property type="entry name" value="Rudment_hybrid_motif"/>
</dbReference>
<keyword evidence="6 13" id="KW-0547">Nucleotide-binding</keyword>
<evidence type="ECO:0000256" key="1">
    <source>
        <dbReference type="ARBA" id="ARBA00001936"/>
    </source>
</evidence>
<evidence type="ECO:0000259" key="14">
    <source>
        <dbReference type="PROSITE" id="PS50975"/>
    </source>
</evidence>
<dbReference type="HAMAP" id="MF_00138">
    <property type="entry name" value="GARS"/>
    <property type="match status" value="1"/>
</dbReference>
<dbReference type="GO" id="GO:0046872">
    <property type="term" value="F:metal ion binding"/>
    <property type="evidence" value="ECO:0007669"/>
    <property type="project" value="InterPro"/>
</dbReference>
<organism evidence="15 16">
    <name type="scientific">Eiseniibacteriota bacterium</name>
    <dbReference type="NCBI Taxonomy" id="2212470"/>
    <lineage>
        <taxon>Bacteria</taxon>
        <taxon>Candidatus Eiseniibacteriota</taxon>
    </lineage>
</organism>
<reference evidence="15 16" key="1">
    <citation type="journal article" date="2019" name="Nat. Microbiol.">
        <title>Mediterranean grassland soil C-N compound turnover is dependent on rainfall and depth, and is mediated by genomically divergent microorganisms.</title>
        <authorList>
            <person name="Diamond S."/>
            <person name="Andeer P.F."/>
            <person name="Li Z."/>
            <person name="Crits-Christoph A."/>
            <person name="Burstein D."/>
            <person name="Anantharaman K."/>
            <person name="Lane K.R."/>
            <person name="Thomas B.C."/>
            <person name="Pan C."/>
            <person name="Northen T.R."/>
            <person name="Banfield J.F."/>
        </authorList>
    </citation>
    <scope>NUCLEOTIDE SEQUENCE [LARGE SCALE GENOMIC DNA]</scope>
    <source>
        <strain evidence="15">WS_3</strain>
    </source>
</reference>
<dbReference type="Gene3D" id="3.90.600.10">
    <property type="entry name" value="Phosphoribosylglycinamide synthetase, C-terminal domain"/>
    <property type="match status" value="1"/>
</dbReference>
<comment type="caution">
    <text evidence="15">The sequence shown here is derived from an EMBL/GenBank/DDBJ whole genome shotgun (WGS) entry which is preliminary data.</text>
</comment>
<evidence type="ECO:0000256" key="11">
    <source>
        <dbReference type="ARBA" id="ARBA00042864"/>
    </source>
</evidence>
<evidence type="ECO:0000313" key="15">
    <source>
        <dbReference type="EMBL" id="TMQ48314.1"/>
    </source>
</evidence>
<dbReference type="PROSITE" id="PS50975">
    <property type="entry name" value="ATP_GRASP"/>
    <property type="match status" value="1"/>
</dbReference>
<dbReference type="InterPro" id="IPR037123">
    <property type="entry name" value="PRibGlycinamide_synth_C_sf"/>
</dbReference>
<evidence type="ECO:0000256" key="12">
    <source>
        <dbReference type="HAMAP-Rule" id="MF_00138"/>
    </source>
</evidence>
<dbReference type="InterPro" id="IPR020562">
    <property type="entry name" value="PRibGlycinamide_synth_N"/>
</dbReference>
<dbReference type="NCBIfam" id="TIGR00877">
    <property type="entry name" value="purD"/>
    <property type="match status" value="1"/>
</dbReference>
<evidence type="ECO:0000256" key="8">
    <source>
        <dbReference type="ARBA" id="ARBA00022840"/>
    </source>
</evidence>
<comment type="catalytic activity">
    <reaction evidence="12">
        <text>5-phospho-beta-D-ribosylamine + glycine + ATP = N(1)-(5-phospho-beta-D-ribosyl)glycinamide + ADP + phosphate + H(+)</text>
        <dbReference type="Rhea" id="RHEA:17453"/>
        <dbReference type="ChEBI" id="CHEBI:15378"/>
        <dbReference type="ChEBI" id="CHEBI:30616"/>
        <dbReference type="ChEBI" id="CHEBI:43474"/>
        <dbReference type="ChEBI" id="CHEBI:57305"/>
        <dbReference type="ChEBI" id="CHEBI:58681"/>
        <dbReference type="ChEBI" id="CHEBI:143788"/>
        <dbReference type="ChEBI" id="CHEBI:456216"/>
        <dbReference type="EC" id="6.3.4.13"/>
    </reaction>
</comment>
<dbReference type="Gene3D" id="3.30.1490.20">
    <property type="entry name" value="ATP-grasp fold, A domain"/>
    <property type="match status" value="1"/>
</dbReference>
<dbReference type="UniPathway" id="UPA00074">
    <property type="reaction ID" value="UER00125"/>
</dbReference>
<evidence type="ECO:0000256" key="3">
    <source>
        <dbReference type="ARBA" id="ARBA00005174"/>
    </source>
</evidence>
<dbReference type="GO" id="GO:0004637">
    <property type="term" value="F:phosphoribosylamine-glycine ligase activity"/>
    <property type="evidence" value="ECO:0007669"/>
    <property type="project" value="UniProtKB-UniRule"/>
</dbReference>
<dbReference type="Pfam" id="PF01071">
    <property type="entry name" value="GARS_A"/>
    <property type="match status" value="1"/>
</dbReference>
<evidence type="ECO:0000256" key="10">
    <source>
        <dbReference type="ARBA" id="ARBA00042242"/>
    </source>
</evidence>
<dbReference type="EC" id="6.3.4.13" evidence="4 12"/>
<dbReference type="InterPro" id="IPR000115">
    <property type="entry name" value="PRibGlycinamide_synth"/>
</dbReference>